<protein>
    <recommendedName>
        <fullName evidence="3">Nucleotidyltransferase family protein</fullName>
    </recommendedName>
</protein>
<gene>
    <name evidence="1" type="ORF">GCM10007028_10530</name>
</gene>
<dbReference type="Proteomes" id="UP000636004">
    <property type="component" value="Unassembled WGS sequence"/>
</dbReference>
<name>A0A918QWU8_9FLAO</name>
<evidence type="ECO:0000313" key="2">
    <source>
        <dbReference type="Proteomes" id="UP000636004"/>
    </source>
</evidence>
<reference evidence="1" key="1">
    <citation type="journal article" date="2014" name="Int. J. Syst. Evol. Microbiol.">
        <title>Complete genome sequence of Corynebacterium casei LMG S-19264T (=DSM 44701T), isolated from a smear-ripened cheese.</title>
        <authorList>
            <consortium name="US DOE Joint Genome Institute (JGI-PGF)"/>
            <person name="Walter F."/>
            <person name="Albersmeier A."/>
            <person name="Kalinowski J."/>
            <person name="Ruckert C."/>
        </authorList>
    </citation>
    <scope>NUCLEOTIDE SEQUENCE</scope>
    <source>
        <strain evidence="1">KCTC 12710</strain>
    </source>
</reference>
<dbReference type="AlphaFoldDB" id="A0A918QWU8"/>
<evidence type="ECO:0000313" key="1">
    <source>
        <dbReference type="EMBL" id="GGZ75012.1"/>
    </source>
</evidence>
<keyword evidence="2" id="KW-1185">Reference proteome</keyword>
<organism evidence="1 2">
    <name type="scientific">Algibacter mikhailovii</name>
    <dbReference type="NCBI Taxonomy" id="425498"/>
    <lineage>
        <taxon>Bacteria</taxon>
        <taxon>Pseudomonadati</taxon>
        <taxon>Bacteroidota</taxon>
        <taxon>Flavobacteriia</taxon>
        <taxon>Flavobacteriales</taxon>
        <taxon>Flavobacteriaceae</taxon>
        <taxon>Algibacter</taxon>
    </lineage>
</organism>
<dbReference type="EMBL" id="BMWZ01000002">
    <property type="protein sequence ID" value="GGZ75012.1"/>
    <property type="molecule type" value="Genomic_DNA"/>
</dbReference>
<comment type="caution">
    <text evidence="1">The sequence shown here is derived from an EMBL/GenBank/DDBJ whole genome shotgun (WGS) entry which is preliminary data.</text>
</comment>
<sequence length="319" mass="38144">MQNFLLLTRKALNQRHRLSHQQIDDLLNEKCAKEHLSEKHDQMFQVSEFIKLSDAFREATIPFIPLKGPMLSYRLHKDTCYRYSNDLDFLIPLNAVKKAIFILKKNGYQPDGFSWPDNLNKERRLIKLTNQVSFVHPKKQIAIEIHWKLFKLEITSSKILDEVLKSNSIQLRFHERKFQGFNNELELLYLIIHGGLHAWFRLKWLIDVKDFMEKIPIDTEKFTQLVLQCHASRMVSLCKAMLANYFPECPVLPCKPVRNTKKQLEFAISQIEKEDFYNRSFLEKIKIYWFTMQCFSGFRFKLSVFYSRYLNSFEFHRTS</sequence>
<dbReference type="RefSeq" id="WP_189359729.1">
    <property type="nucleotide sequence ID" value="NZ_BMWZ01000002.1"/>
</dbReference>
<evidence type="ECO:0008006" key="3">
    <source>
        <dbReference type="Google" id="ProtNLM"/>
    </source>
</evidence>
<dbReference type="Pfam" id="PF14907">
    <property type="entry name" value="NTP_transf_5"/>
    <property type="match status" value="1"/>
</dbReference>
<accession>A0A918QWU8</accession>
<proteinExistence type="predicted"/>
<dbReference type="InterPro" id="IPR039498">
    <property type="entry name" value="NTP_transf_5"/>
</dbReference>
<reference evidence="1" key="2">
    <citation type="submission" date="2020-09" db="EMBL/GenBank/DDBJ databases">
        <authorList>
            <person name="Sun Q."/>
            <person name="Kim S."/>
        </authorList>
    </citation>
    <scope>NUCLEOTIDE SEQUENCE</scope>
    <source>
        <strain evidence="1">KCTC 12710</strain>
    </source>
</reference>